<dbReference type="Proteomes" id="UP000006462">
    <property type="component" value="Unassembled WGS sequence"/>
</dbReference>
<dbReference type="EMBL" id="ADFP01000014">
    <property type="protein sequence ID" value="EFB91863.1"/>
    <property type="molecule type" value="Genomic_DNA"/>
</dbReference>
<dbReference type="InterPro" id="IPR013321">
    <property type="entry name" value="Arc_rbn_hlx_hlx"/>
</dbReference>
<comment type="similarity">
    <text evidence="1">Belongs to the RelB/DinJ antitoxin family.</text>
</comment>
<reference evidence="3 4" key="1">
    <citation type="submission" date="2009-12" db="EMBL/GenBank/DDBJ databases">
        <authorList>
            <person name="Shrivastava S."/>
            <person name="Madupu R."/>
            <person name="Durkin A.S."/>
            <person name="Torralba M."/>
            <person name="Methe B."/>
            <person name="Sutton G.G."/>
            <person name="Strausberg R.L."/>
            <person name="Nelson K.E."/>
        </authorList>
    </citation>
    <scope>NUCLEOTIDE SEQUENCE [LARGE SCALE GENOMIC DNA]</scope>
    <source>
        <strain evidence="3 4">W5455</strain>
    </source>
</reference>
<keyword evidence="4" id="KW-1185">Reference proteome</keyword>
<dbReference type="PANTHER" id="PTHR38781:SF1">
    <property type="entry name" value="ANTITOXIN DINJ-RELATED"/>
    <property type="match status" value="1"/>
</dbReference>
<accession>A0ABM9ZYE6</accession>
<proteinExistence type="inferred from homology"/>
<evidence type="ECO:0000256" key="1">
    <source>
        <dbReference type="ARBA" id="ARBA00010562"/>
    </source>
</evidence>
<dbReference type="Gene3D" id="1.10.1220.10">
    <property type="entry name" value="Met repressor-like"/>
    <property type="match status" value="1"/>
</dbReference>
<dbReference type="PIRSF" id="PIRSF003108">
    <property type="entry name" value="DinJ"/>
    <property type="match status" value="1"/>
</dbReference>
<dbReference type="GeneID" id="90987411"/>
<dbReference type="NCBIfam" id="TIGR02384">
    <property type="entry name" value="RelB_DinJ"/>
    <property type="match status" value="1"/>
</dbReference>
<dbReference type="Pfam" id="PF04221">
    <property type="entry name" value="RelB"/>
    <property type="match status" value="1"/>
</dbReference>
<dbReference type="PANTHER" id="PTHR38781">
    <property type="entry name" value="ANTITOXIN DINJ-RELATED"/>
    <property type="match status" value="1"/>
</dbReference>
<evidence type="ECO:0000256" key="2">
    <source>
        <dbReference type="ARBA" id="ARBA00022649"/>
    </source>
</evidence>
<gene>
    <name evidence="3" type="primary">dinJ</name>
    <name evidence="3" type="ORF">HMPREF7215_1765</name>
</gene>
<name>A0ABM9ZYE6_9BACT</name>
<protein>
    <submittedName>
        <fullName evidence="3">Addiction module antitoxin, RelB/DinJ family</fullName>
    </submittedName>
</protein>
<dbReference type="InterPro" id="IPR007337">
    <property type="entry name" value="RelB/DinJ"/>
</dbReference>
<keyword evidence="2" id="KW-1277">Toxin-antitoxin system</keyword>
<evidence type="ECO:0000313" key="3">
    <source>
        <dbReference type="EMBL" id="EFB91863.1"/>
    </source>
</evidence>
<dbReference type="RefSeq" id="WP_009163718.1">
    <property type="nucleotide sequence ID" value="NZ_ADFP01000014.1"/>
</dbReference>
<dbReference type="InterPro" id="IPR026262">
    <property type="entry name" value="DinJ"/>
</dbReference>
<comment type="caution">
    <text evidence="3">The sequence shown here is derived from an EMBL/GenBank/DDBJ whole genome shotgun (WGS) entry which is preliminary data.</text>
</comment>
<sequence length="86" mass="9648">MSTATINTRIDSNLKHQAEAIFSEIGLSTSQAIRLFYKQTVQSGGLPFQPDYNLPRETLEAMREAEEGKLTKITMDGLRAMFHADD</sequence>
<organism evidence="3 4">
    <name type="scientific">Pyramidobacter piscolens W5455</name>
    <dbReference type="NCBI Taxonomy" id="352165"/>
    <lineage>
        <taxon>Bacteria</taxon>
        <taxon>Thermotogati</taxon>
        <taxon>Synergistota</taxon>
        <taxon>Synergistia</taxon>
        <taxon>Synergistales</taxon>
        <taxon>Dethiosulfovibrionaceae</taxon>
        <taxon>Pyramidobacter</taxon>
    </lineage>
</organism>
<evidence type="ECO:0000313" key="4">
    <source>
        <dbReference type="Proteomes" id="UP000006462"/>
    </source>
</evidence>